<evidence type="ECO:0008006" key="4">
    <source>
        <dbReference type="Google" id="ProtNLM"/>
    </source>
</evidence>
<reference evidence="2" key="2">
    <citation type="submission" date="2022-01" db="EMBL/GenBank/DDBJ databases">
        <authorList>
            <person name="Yamashiro T."/>
            <person name="Shiraishi A."/>
            <person name="Satake H."/>
            <person name="Nakayama K."/>
        </authorList>
    </citation>
    <scope>NUCLEOTIDE SEQUENCE</scope>
</reference>
<proteinExistence type="predicted"/>
<feature type="coiled-coil region" evidence="1">
    <location>
        <begin position="172"/>
        <end position="251"/>
    </location>
</feature>
<dbReference type="EMBL" id="BQNB010010983">
    <property type="protein sequence ID" value="GJS84550.1"/>
    <property type="molecule type" value="Genomic_DNA"/>
</dbReference>
<evidence type="ECO:0000256" key="1">
    <source>
        <dbReference type="SAM" id="Coils"/>
    </source>
</evidence>
<evidence type="ECO:0000313" key="2">
    <source>
        <dbReference type="EMBL" id="GJS84550.1"/>
    </source>
</evidence>
<name>A0ABQ4Z602_9ASTR</name>
<accession>A0ABQ4Z602</accession>
<reference evidence="2" key="1">
    <citation type="journal article" date="2022" name="Int. J. Mol. Sci.">
        <title>Draft Genome of Tanacetum Coccineum: Genomic Comparison of Closely Related Tanacetum-Family Plants.</title>
        <authorList>
            <person name="Yamashiro T."/>
            <person name="Shiraishi A."/>
            <person name="Nakayama K."/>
            <person name="Satake H."/>
        </authorList>
    </citation>
    <scope>NUCLEOTIDE SEQUENCE</scope>
</reference>
<keyword evidence="3" id="KW-1185">Reference proteome</keyword>
<protein>
    <recommendedName>
        <fullName evidence="4">Synaptobrevin, longin-like domain protein</fullName>
    </recommendedName>
</protein>
<keyword evidence="1" id="KW-0175">Coiled coil</keyword>
<evidence type="ECO:0000313" key="3">
    <source>
        <dbReference type="Proteomes" id="UP001151760"/>
    </source>
</evidence>
<comment type="caution">
    <text evidence="2">The sequence shown here is derived from an EMBL/GenBank/DDBJ whole genome shotgun (WGS) entry which is preliminary data.</text>
</comment>
<gene>
    <name evidence="2" type="ORF">Tco_0751091</name>
</gene>
<organism evidence="2 3">
    <name type="scientific">Tanacetum coccineum</name>
    <dbReference type="NCBI Taxonomy" id="301880"/>
    <lineage>
        <taxon>Eukaryota</taxon>
        <taxon>Viridiplantae</taxon>
        <taxon>Streptophyta</taxon>
        <taxon>Embryophyta</taxon>
        <taxon>Tracheophyta</taxon>
        <taxon>Spermatophyta</taxon>
        <taxon>Magnoliopsida</taxon>
        <taxon>eudicotyledons</taxon>
        <taxon>Gunneridae</taxon>
        <taxon>Pentapetalae</taxon>
        <taxon>asterids</taxon>
        <taxon>campanulids</taxon>
        <taxon>Asterales</taxon>
        <taxon>Asteraceae</taxon>
        <taxon>Asteroideae</taxon>
        <taxon>Anthemideae</taxon>
        <taxon>Anthemidinae</taxon>
        <taxon>Tanacetum</taxon>
    </lineage>
</organism>
<dbReference type="Proteomes" id="UP001151760">
    <property type="component" value="Unassembled WGS sequence"/>
</dbReference>
<sequence length="470" mass="53187">MVAYLQKSEGKQFWQTAALSTLEDGVMEITTTIDGRVKTITEASIRRHLKLEDSDGISTLPTAEIFKQLALMGYVTTSDSLTFQKGHFSPQWKFLIHTILHCLSPKKTVWEQFSSNIATAIIFLETNRTFNFSNLIFEAMVKNLDKEATPMPYESPLPRVYSLRSDEGSLSLNELTVLCTSLSKKVESLESELKQTKQTYSIALTKLIQRVKKLEQTIKTSQARRRAKVVISDAEQDKEDSSKQERSLIEELDIDAGISLVPQHVADQGRFDDTQVSDQPEEQLAVFSVAKVLADAAEQRRDFEKVQTYPGRRRAVSTSSGGVNTATELVSTASIKAKDKGKAIMQESEPPKKIKKRVQVQMSIDEELAQKVHEEEQARFNVEHEAKFKAEQEQERLDHETAIKIQEELDAAERQRMAQVHQAAQGFTDDEWDDILARVVVDKDFVQQLQAGEKVSDEDLPRKLVELVNQ</sequence>